<evidence type="ECO:0000313" key="3">
    <source>
        <dbReference type="Proteomes" id="UP000644441"/>
    </source>
</evidence>
<feature type="transmembrane region" description="Helical" evidence="1">
    <location>
        <begin position="78"/>
        <end position="97"/>
    </location>
</feature>
<feature type="transmembrane region" description="Helical" evidence="1">
    <location>
        <begin position="49"/>
        <end position="71"/>
    </location>
</feature>
<sequence>MSKHSLQRLAASPAVGVASRTLAAVFGGYALAACATTALALWLPAATATAVITANLLSFLIYTVAVLWAFATRSAARAWVGILAPALMLAVLAWLGGAGNPF</sequence>
<dbReference type="Pfam" id="PF12365">
    <property type="entry name" value="DUF3649"/>
    <property type="match status" value="1"/>
</dbReference>
<dbReference type="RefSeq" id="WP_194856797.1">
    <property type="nucleotide sequence ID" value="NZ_ARXR01000045.1"/>
</dbReference>
<evidence type="ECO:0000256" key="1">
    <source>
        <dbReference type="SAM" id="Phobius"/>
    </source>
</evidence>
<keyword evidence="1" id="KW-1133">Transmembrane helix</keyword>
<name>A0ABS0ALS7_9GAMM</name>
<accession>A0ABS0ALS7</accession>
<dbReference type="PROSITE" id="PS51257">
    <property type="entry name" value="PROKAR_LIPOPROTEIN"/>
    <property type="match status" value="1"/>
</dbReference>
<proteinExistence type="predicted"/>
<reference evidence="2 3" key="1">
    <citation type="submission" date="2012-09" db="EMBL/GenBank/DDBJ databases">
        <title>Genome Sequence of alkane-degrading Bacterium Alcanivorax venustensis ISO4.</title>
        <authorList>
            <person name="Lai Q."/>
            <person name="Shao Z."/>
        </authorList>
    </citation>
    <scope>NUCLEOTIDE SEQUENCE [LARGE SCALE GENOMIC DNA]</scope>
    <source>
        <strain evidence="2 3">ISO4</strain>
    </source>
</reference>
<feature type="transmembrane region" description="Helical" evidence="1">
    <location>
        <begin position="21"/>
        <end position="43"/>
    </location>
</feature>
<evidence type="ECO:0008006" key="4">
    <source>
        <dbReference type="Google" id="ProtNLM"/>
    </source>
</evidence>
<gene>
    <name evidence="2" type="ORF">ISO4_03058</name>
</gene>
<comment type="caution">
    <text evidence="2">The sequence shown here is derived from an EMBL/GenBank/DDBJ whole genome shotgun (WGS) entry which is preliminary data.</text>
</comment>
<keyword evidence="1" id="KW-0812">Transmembrane</keyword>
<protein>
    <recommendedName>
        <fullName evidence="4">Iron uptake protein</fullName>
    </recommendedName>
</protein>
<dbReference type="EMBL" id="ARXR01000045">
    <property type="protein sequence ID" value="MBF5054456.1"/>
    <property type="molecule type" value="Genomic_DNA"/>
</dbReference>
<dbReference type="InterPro" id="IPR022109">
    <property type="entry name" value="DUF3649"/>
</dbReference>
<keyword evidence="1" id="KW-0472">Membrane</keyword>
<organism evidence="2 3">
    <name type="scientific">Alloalcanivorax venustensis ISO4</name>
    <dbReference type="NCBI Taxonomy" id="1177184"/>
    <lineage>
        <taxon>Bacteria</taxon>
        <taxon>Pseudomonadati</taxon>
        <taxon>Pseudomonadota</taxon>
        <taxon>Gammaproteobacteria</taxon>
        <taxon>Oceanospirillales</taxon>
        <taxon>Alcanivoracaceae</taxon>
        <taxon>Alloalcanivorax</taxon>
    </lineage>
</organism>
<evidence type="ECO:0000313" key="2">
    <source>
        <dbReference type="EMBL" id="MBF5054456.1"/>
    </source>
</evidence>
<dbReference type="Proteomes" id="UP000644441">
    <property type="component" value="Unassembled WGS sequence"/>
</dbReference>
<keyword evidence="3" id="KW-1185">Reference proteome</keyword>